<organism evidence="2 3">
    <name type="scientific">Phocaeicola plebeius CAG:211</name>
    <dbReference type="NCBI Taxonomy" id="1263052"/>
    <lineage>
        <taxon>Bacteria</taxon>
        <taxon>Pseudomonadati</taxon>
        <taxon>Bacteroidota</taxon>
        <taxon>Bacteroidia</taxon>
        <taxon>Bacteroidales</taxon>
        <taxon>Bacteroidaceae</taxon>
        <taxon>Phocaeicola</taxon>
    </lineage>
</organism>
<evidence type="ECO:0000256" key="1">
    <source>
        <dbReference type="SAM" id="SignalP"/>
    </source>
</evidence>
<evidence type="ECO:0008006" key="4">
    <source>
        <dbReference type="Google" id="ProtNLM"/>
    </source>
</evidence>
<name>R5VW64_9BACT</name>
<feature type="chain" id="PRO_5004395780" description="Right handed beta helix domain-containing protein" evidence="1">
    <location>
        <begin position="21"/>
        <end position="481"/>
    </location>
</feature>
<dbReference type="InterPro" id="IPR011050">
    <property type="entry name" value="Pectin_lyase_fold/virulence"/>
</dbReference>
<dbReference type="EMBL" id="CBAT010000181">
    <property type="protein sequence ID" value="CCZ87791.1"/>
    <property type="molecule type" value="Genomic_DNA"/>
</dbReference>
<reference evidence="2" key="1">
    <citation type="submission" date="2012-11" db="EMBL/GenBank/DDBJ databases">
        <title>Dependencies among metagenomic species, viruses, plasmids and units of genetic variation.</title>
        <authorList>
            <person name="Nielsen H.B."/>
            <person name="Almeida M."/>
            <person name="Juncker A.S."/>
            <person name="Rasmussen S."/>
            <person name="Li J."/>
            <person name="Sunagawa S."/>
            <person name="Plichta D."/>
            <person name="Gautier L."/>
            <person name="Le Chatelier E."/>
            <person name="Peletier E."/>
            <person name="Bonde I."/>
            <person name="Nielsen T."/>
            <person name="Manichanh C."/>
            <person name="Arumugam M."/>
            <person name="Batto J."/>
            <person name="Santos M.B.Q.D."/>
            <person name="Blom N."/>
            <person name="Borruel N."/>
            <person name="Burgdorf K.S."/>
            <person name="Boumezbeur F."/>
            <person name="Casellas F."/>
            <person name="Dore J."/>
            <person name="Guarner F."/>
            <person name="Hansen T."/>
            <person name="Hildebrand F."/>
            <person name="Kaas R.S."/>
            <person name="Kennedy S."/>
            <person name="Kristiansen K."/>
            <person name="Kultima J.R."/>
            <person name="Leonard P."/>
            <person name="Levenez F."/>
            <person name="Lund O."/>
            <person name="Moumen B."/>
            <person name="Le Paslier D."/>
            <person name="Pons N."/>
            <person name="Pedersen O."/>
            <person name="Prifti E."/>
            <person name="Qin J."/>
            <person name="Raes J."/>
            <person name="Tap J."/>
            <person name="Tims S."/>
            <person name="Ussery D.W."/>
            <person name="Yamada T."/>
            <person name="MetaHit consortium"/>
            <person name="Renault P."/>
            <person name="Sicheritz-Ponten T."/>
            <person name="Bork P."/>
            <person name="Wang J."/>
            <person name="Brunak S."/>
            <person name="Ehrlich S.D."/>
        </authorList>
    </citation>
    <scope>NUCLEOTIDE SEQUENCE [LARGE SCALE GENOMIC DNA]</scope>
</reference>
<dbReference type="SUPFAM" id="SSF51126">
    <property type="entry name" value="Pectin lyase-like"/>
    <property type="match status" value="1"/>
</dbReference>
<dbReference type="Proteomes" id="UP000018372">
    <property type="component" value="Unassembled WGS sequence"/>
</dbReference>
<dbReference type="PROSITE" id="PS51257">
    <property type="entry name" value="PROKAR_LIPOPROTEIN"/>
    <property type="match status" value="1"/>
</dbReference>
<keyword evidence="1" id="KW-0732">Signal</keyword>
<sequence length="481" mass="52777">MRLKNYFWASAAMISLSLMAISCTEDNVADSDNDNGSDVEGSTDLGDFTNNDVVVWEADKVVELKDHFTVPEGKTLVIKEGVQVIATGKVGMNELPIEFTVKGNLYCEGTAEKPVLFSIPENERTESNIFEGKWGGIVATSTCQEMLIDHTIIEYVGGDVLEGAPAALAGIYEAGDDAYPQITTNNTKGNYVITNSILRYGVSDAIYMMGGNAIIANNVFCANGKTGEEAVNVKSGCVVDVAGNLMFAPNTNALKLSSKSQSEERAQAKIQAYNNTIVNAGWRRDEDKGGSIYVEENANVKVFNNLLVNCKFKATTPFWNQDSSDRYDRNNSVIDHNYYASGSQKIDEADYVYEAGIEYSWEGYNYSYTLEDEDDGEVIYINMYDTEKVDKNSIVATEDDSKDPKFTAFDINAVRLLDYQLFNNDGTQKYDFHLQAGSPALNGAYSGTDMQPAFVSTGLTVNGKTYTSPKVEARFGAYGTK</sequence>
<dbReference type="RefSeq" id="WP_022054709.1">
    <property type="nucleotide sequence ID" value="NZ_HF998200.1"/>
</dbReference>
<evidence type="ECO:0000313" key="2">
    <source>
        <dbReference type="EMBL" id="CCZ87791.1"/>
    </source>
</evidence>
<comment type="caution">
    <text evidence="2">The sequence shown here is derived from an EMBL/GenBank/DDBJ whole genome shotgun (WGS) entry which is preliminary data.</text>
</comment>
<dbReference type="AlphaFoldDB" id="R5VW64"/>
<feature type="signal peptide" evidence="1">
    <location>
        <begin position="1"/>
        <end position="20"/>
    </location>
</feature>
<gene>
    <name evidence="2" type="ORF">BN536_02557</name>
</gene>
<proteinExistence type="predicted"/>
<evidence type="ECO:0000313" key="3">
    <source>
        <dbReference type="Proteomes" id="UP000018372"/>
    </source>
</evidence>
<protein>
    <recommendedName>
        <fullName evidence="4">Right handed beta helix domain-containing protein</fullName>
    </recommendedName>
</protein>
<accession>R5VW64</accession>